<keyword evidence="3 7" id="KW-0378">Hydrolase</keyword>
<dbReference type="RefSeq" id="WP_036676161.1">
    <property type="nucleotide sequence ID" value="NZ_JNVM01000003.1"/>
</dbReference>
<keyword evidence="5" id="KW-0732">Signal</keyword>
<evidence type="ECO:0000256" key="3">
    <source>
        <dbReference type="ARBA" id="ARBA00022801"/>
    </source>
</evidence>
<dbReference type="Proteomes" id="UP000028123">
    <property type="component" value="Unassembled WGS sequence"/>
</dbReference>
<name>A0A081P9P7_9BACL</name>
<protein>
    <submittedName>
        <fullName evidence="7">Hydrolase</fullName>
    </submittedName>
</protein>
<evidence type="ECO:0000256" key="2">
    <source>
        <dbReference type="ARBA" id="ARBA00022670"/>
    </source>
</evidence>
<dbReference type="Pfam" id="PF00877">
    <property type="entry name" value="NLPC_P60"/>
    <property type="match status" value="1"/>
</dbReference>
<comment type="caution">
    <text evidence="7">The sequence shown here is derived from an EMBL/GenBank/DDBJ whole genome shotgun (WGS) entry which is preliminary data.</text>
</comment>
<dbReference type="EMBL" id="JNVM01000003">
    <property type="protein sequence ID" value="KEQ27420.1"/>
    <property type="molecule type" value="Genomic_DNA"/>
</dbReference>
<dbReference type="GO" id="GO:0006508">
    <property type="term" value="P:proteolysis"/>
    <property type="evidence" value="ECO:0007669"/>
    <property type="project" value="UniProtKB-KW"/>
</dbReference>
<keyword evidence="4" id="KW-0788">Thiol protease</keyword>
<dbReference type="GO" id="GO:0008234">
    <property type="term" value="F:cysteine-type peptidase activity"/>
    <property type="evidence" value="ECO:0007669"/>
    <property type="project" value="UniProtKB-KW"/>
</dbReference>
<comment type="similarity">
    <text evidence="1">Belongs to the peptidase C40 family.</text>
</comment>
<organism evidence="7 8">
    <name type="scientific">Paenibacillus tyrfis</name>
    <dbReference type="NCBI Taxonomy" id="1501230"/>
    <lineage>
        <taxon>Bacteria</taxon>
        <taxon>Bacillati</taxon>
        <taxon>Bacillota</taxon>
        <taxon>Bacilli</taxon>
        <taxon>Bacillales</taxon>
        <taxon>Paenibacillaceae</taxon>
        <taxon>Paenibacillus</taxon>
    </lineage>
</organism>
<feature type="chain" id="PRO_5039230154" evidence="5">
    <location>
        <begin position="30"/>
        <end position="160"/>
    </location>
</feature>
<dbReference type="eggNOG" id="COG0791">
    <property type="taxonomic scope" value="Bacteria"/>
</dbReference>
<dbReference type="InterPro" id="IPR000064">
    <property type="entry name" value="NLP_P60_dom"/>
</dbReference>
<reference evidence="7 8" key="1">
    <citation type="submission" date="2014-06" db="EMBL/GenBank/DDBJ databases">
        <title>Draft genome sequence of Paenibacillus sp. MSt1.</title>
        <authorList>
            <person name="Aw Y.K."/>
            <person name="Ong K.S."/>
            <person name="Gan H.M."/>
            <person name="Lee S.M."/>
        </authorList>
    </citation>
    <scope>NUCLEOTIDE SEQUENCE [LARGE SCALE GENOMIC DNA]</scope>
    <source>
        <strain evidence="7 8">MSt1</strain>
    </source>
</reference>
<feature type="signal peptide" evidence="5">
    <location>
        <begin position="1"/>
        <end position="29"/>
    </location>
</feature>
<evidence type="ECO:0000259" key="6">
    <source>
        <dbReference type="PROSITE" id="PS51935"/>
    </source>
</evidence>
<evidence type="ECO:0000313" key="8">
    <source>
        <dbReference type="Proteomes" id="UP000028123"/>
    </source>
</evidence>
<dbReference type="PANTHER" id="PTHR47053">
    <property type="entry name" value="MUREIN DD-ENDOPEPTIDASE MEPH-RELATED"/>
    <property type="match status" value="1"/>
</dbReference>
<dbReference type="AlphaFoldDB" id="A0A081P9P7"/>
<evidence type="ECO:0000256" key="5">
    <source>
        <dbReference type="SAM" id="SignalP"/>
    </source>
</evidence>
<dbReference type="SUPFAM" id="SSF54001">
    <property type="entry name" value="Cysteine proteinases"/>
    <property type="match status" value="1"/>
</dbReference>
<gene>
    <name evidence="7" type="ORF">ET33_19430</name>
</gene>
<accession>A0A081P9P7</accession>
<dbReference type="PANTHER" id="PTHR47053:SF3">
    <property type="entry name" value="GAMMA-D-GLUTAMYL-L-LYSINE DIPEPTIDYL-PEPTIDASE"/>
    <property type="match status" value="1"/>
</dbReference>
<evidence type="ECO:0000256" key="1">
    <source>
        <dbReference type="ARBA" id="ARBA00007074"/>
    </source>
</evidence>
<dbReference type="OrthoDB" id="9813118at2"/>
<feature type="domain" description="NlpC/P60" evidence="6">
    <location>
        <begin position="40"/>
        <end position="160"/>
    </location>
</feature>
<keyword evidence="2" id="KW-0645">Protease</keyword>
<keyword evidence="8" id="KW-1185">Reference proteome</keyword>
<dbReference type="InterPro" id="IPR038765">
    <property type="entry name" value="Papain-like_cys_pep_sf"/>
</dbReference>
<evidence type="ECO:0000313" key="7">
    <source>
        <dbReference type="EMBL" id="KEQ27420.1"/>
    </source>
</evidence>
<dbReference type="PROSITE" id="PS51935">
    <property type="entry name" value="NLPC_P60"/>
    <property type="match status" value="1"/>
</dbReference>
<dbReference type="Gene3D" id="3.90.1720.10">
    <property type="entry name" value="endopeptidase domain like (from Nostoc punctiforme)"/>
    <property type="match status" value="1"/>
</dbReference>
<proteinExistence type="inferred from homology"/>
<dbReference type="InterPro" id="IPR051202">
    <property type="entry name" value="Peptidase_C40"/>
</dbReference>
<evidence type="ECO:0000256" key="4">
    <source>
        <dbReference type="ARBA" id="ARBA00022807"/>
    </source>
</evidence>
<sequence>MKQLFGKRWGNMVLSIGLCSAFLFGSTLATPANSAYAYSASKAQSIISTGENYLHTPYKFGAPLGTTKVFDCSSFTATIFGKYGVKLPRSSAAQSKAGTFVPRSQLQPGDLVFFYSPIHHVAVYIGNGKIMHTYGKPGVTISDLNSGWWSQHYTTARRVL</sequence>